<keyword evidence="5 6" id="KW-0408">Iron</keyword>
<dbReference type="PANTHER" id="PTHR24305">
    <property type="entry name" value="CYTOCHROME P450"/>
    <property type="match status" value="1"/>
</dbReference>
<dbReference type="PRINTS" id="PR00385">
    <property type="entry name" value="P450"/>
</dbReference>
<comment type="similarity">
    <text evidence="2 6">Belongs to the cytochrome P450 family.</text>
</comment>
<dbReference type="InterPro" id="IPR017972">
    <property type="entry name" value="Cyt_P450_CS"/>
</dbReference>
<dbReference type="Proteomes" id="UP001444661">
    <property type="component" value="Unassembled WGS sequence"/>
</dbReference>
<dbReference type="InterPro" id="IPR001128">
    <property type="entry name" value="Cyt_P450"/>
</dbReference>
<accession>A0ABR1TDS2</accession>
<evidence type="ECO:0000256" key="6">
    <source>
        <dbReference type="RuleBase" id="RU000461"/>
    </source>
</evidence>
<comment type="cofactor">
    <cofactor evidence="1">
        <name>heme</name>
        <dbReference type="ChEBI" id="CHEBI:30413"/>
    </cofactor>
</comment>
<evidence type="ECO:0000256" key="2">
    <source>
        <dbReference type="ARBA" id="ARBA00010617"/>
    </source>
</evidence>
<name>A0ABR1TDS2_9PEZI</name>
<dbReference type="PRINTS" id="PR00463">
    <property type="entry name" value="EP450I"/>
</dbReference>
<sequence length="484" mass="54241">MMEILQSCLTLRSLGSLFALFIISVVVRGIYNVTLHPLAGFPGPRFRAAFALPGLWSTCKGNYVRDVWYAHKTYGDVVRIAPDAISFSSGSAWKDIYGLQGGKHQLAKDYKRFPDRPEAIILFGSNDEDHERIRRIISHGFTSSAVKQQEALVDGHIKKLMEQLGKHAGKKIDINHWFNVFTFDVISHLTFGESFNSLPTGQLHAFTADFLEKMKIFPIIYVSREYSIVNLLLKLMMAIPSVKKQQDEFFEATKARVEKRINQALPNQHDLMKYIMENNDEKGMNRQEIEGTTTVLLNAGGQETATCLSSTLFYLMRNSETLAQAQQDTKIDDFPYIGAAIKEALRIHPPVSGNIQRRTGQGGRMIDGWYIPPNTSVGVNQFAASHSASNFALPETFAPERWLPAASSNGFEADIKAAYQPFSIGPRNCIGKALALMIASRTLAELLQQFDVALQDDSKGWDERQTFNVGWDRPPLYVVLTPKA</sequence>
<dbReference type="SUPFAM" id="SSF48264">
    <property type="entry name" value="Cytochrome P450"/>
    <property type="match status" value="1"/>
</dbReference>
<gene>
    <name evidence="7" type="ORF">PG993_004794</name>
</gene>
<evidence type="ECO:0000256" key="3">
    <source>
        <dbReference type="ARBA" id="ARBA00022617"/>
    </source>
</evidence>
<dbReference type="InterPro" id="IPR050121">
    <property type="entry name" value="Cytochrome_P450_monoxygenase"/>
</dbReference>
<dbReference type="PROSITE" id="PS00086">
    <property type="entry name" value="CYTOCHROME_P450"/>
    <property type="match status" value="1"/>
</dbReference>
<keyword evidence="6" id="KW-0503">Monooxygenase</keyword>
<evidence type="ECO:0000256" key="4">
    <source>
        <dbReference type="ARBA" id="ARBA00022723"/>
    </source>
</evidence>
<keyword evidence="6" id="KW-0560">Oxidoreductase</keyword>
<protein>
    <recommendedName>
        <fullName evidence="9">Cytochrome P450</fullName>
    </recommendedName>
</protein>
<dbReference type="PANTHER" id="PTHR24305:SF210">
    <property type="entry name" value="CYTOCHROME P450 MONOOXYGENASE ASQL-RELATED"/>
    <property type="match status" value="1"/>
</dbReference>
<dbReference type="InterPro" id="IPR002401">
    <property type="entry name" value="Cyt_P450_E_grp-I"/>
</dbReference>
<evidence type="ECO:0000313" key="8">
    <source>
        <dbReference type="Proteomes" id="UP001444661"/>
    </source>
</evidence>
<comment type="caution">
    <text evidence="7">The sequence shown here is derived from an EMBL/GenBank/DDBJ whole genome shotgun (WGS) entry which is preliminary data.</text>
</comment>
<dbReference type="EMBL" id="JAQQWK010000003">
    <property type="protein sequence ID" value="KAK8044770.1"/>
    <property type="molecule type" value="Genomic_DNA"/>
</dbReference>
<dbReference type="CDD" id="cd11058">
    <property type="entry name" value="CYP60B-like"/>
    <property type="match status" value="1"/>
</dbReference>
<dbReference type="Pfam" id="PF00067">
    <property type="entry name" value="p450"/>
    <property type="match status" value="1"/>
</dbReference>
<proteinExistence type="inferred from homology"/>
<keyword evidence="3 6" id="KW-0349">Heme</keyword>
<keyword evidence="4 6" id="KW-0479">Metal-binding</keyword>
<evidence type="ECO:0008006" key="9">
    <source>
        <dbReference type="Google" id="ProtNLM"/>
    </source>
</evidence>
<dbReference type="Gene3D" id="1.10.630.10">
    <property type="entry name" value="Cytochrome P450"/>
    <property type="match status" value="1"/>
</dbReference>
<organism evidence="7 8">
    <name type="scientific">Apiospora rasikravindrae</name>
    <dbReference type="NCBI Taxonomy" id="990691"/>
    <lineage>
        <taxon>Eukaryota</taxon>
        <taxon>Fungi</taxon>
        <taxon>Dikarya</taxon>
        <taxon>Ascomycota</taxon>
        <taxon>Pezizomycotina</taxon>
        <taxon>Sordariomycetes</taxon>
        <taxon>Xylariomycetidae</taxon>
        <taxon>Amphisphaeriales</taxon>
        <taxon>Apiosporaceae</taxon>
        <taxon>Apiospora</taxon>
    </lineage>
</organism>
<evidence type="ECO:0000256" key="1">
    <source>
        <dbReference type="ARBA" id="ARBA00001971"/>
    </source>
</evidence>
<dbReference type="InterPro" id="IPR036396">
    <property type="entry name" value="Cyt_P450_sf"/>
</dbReference>
<evidence type="ECO:0000313" key="7">
    <source>
        <dbReference type="EMBL" id="KAK8044770.1"/>
    </source>
</evidence>
<reference evidence="7 8" key="1">
    <citation type="submission" date="2023-01" db="EMBL/GenBank/DDBJ databases">
        <title>Analysis of 21 Apiospora genomes using comparative genomics revels a genus with tremendous synthesis potential of carbohydrate active enzymes and secondary metabolites.</title>
        <authorList>
            <person name="Sorensen T."/>
        </authorList>
    </citation>
    <scope>NUCLEOTIDE SEQUENCE [LARGE SCALE GENOMIC DNA]</scope>
    <source>
        <strain evidence="7 8">CBS 33761</strain>
    </source>
</reference>
<evidence type="ECO:0000256" key="5">
    <source>
        <dbReference type="ARBA" id="ARBA00023004"/>
    </source>
</evidence>
<keyword evidence="8" id="KW-1185">Reference proteome</keyword>